<evidence type="ECO:0000313" key="6">
    <source>
        <dbReference type="Proteomes" id="UP001143548"/>
    </source>
</evidence>
<dbReference type="PANTHER" id="PTHR47840:SF1">
    <property type="entry name" value="ZN(II)2CYS6 TRANSCRIPTION FACTOR (EUROFUNG)"/>
    <property type="match status" value="1"/>
</dbReference>
<protein>
    <recommendedName>
        <fullName evidence="7">Transcription factor domain-containing protein</fullName>
    </recommendedName>
</protein>
<comment type="caution">
    <text evidence="5">The sequence shown here is derived from an EMBL/GenBank/DDBJ whole genome shotgun (WGS) entry which is preliminary data.</text>
</comment>
<dbReference type="AlphaFoldDB" id="A0A9W5YH35"/>
<evidence type="ECO:0000256" key="4">
    <source>
        <dbReference type="SAM" id="MobiDB-lite"/>
    </source>
</evidence>
<evidence type="ECO:0000256" key="1">
    <source>
        <dbReference type="ARBA" id="ARBA00023015"/>
    </source>
</evidence>
<dbReference type="EMBL" id="BROQ01000002">
    <property type="protein sequence ID" value="GKZ16799.1"/>
    <property type="molecule type" value="Genomic_DNA"/>
</dbReference>
<keyword evidence="1" id="KW-0805">Transcription regulation</keyword>
<feature type="region of interest" description="Disordered" evidence="4">
    <location>
        <begin position="192"/>
        <end position="211"/>
    </location>
</feature>
<feature type="compositionally biased region" description="Low complexity" evidence="4">
    <location>
        <begin position="42"/>
        <end position="53"/>
    </location>
</feature>
<dbReference type="Proteomes" id="UP001143548">
    <property type="component" value="Unassembled WGS sequence"/>
</dbReference>
<evidence type="ECO:0000256" key="3">
    <source>
        <dbReference type="ARBA" id="ARBA00023242"/>
    </source>
</evidence>
<evidence type="ECO:0000313" key="5">
    <source>
        <dbReference type="EMBL" id="GKZ16799.1"/>
    </source>
</evidence>
<keyword evidence="2" id="KW-0804">Transcription</keyword>
<accession>A0A9W5YH35</accession>
<evidence type="ECO:0000256" key="2">
    <source>
        <dbReference type="ARBA" id="ARBA00023163"/>
    </source>
</evidence>
<name>A0A9W5YH35_9EURO</name>
<evidence type="ECO:0008006" key="7">
    <source>
        <dbReference type="Google" id="ProtNLM"/>
    </source>
</evidence>
<reference evidence="5" key="1">
    <citation type="submission" date="2022-07" db="EMBL/GenBank/DDBJ databases">
        <title>Taxonomy of Aspergillus series Nigri: significant species reduction supported by multi-species coalescent approaches.</title>
        <authorList>
            <person name="Bian C."/>
            <person name="Kusuya Y."/>
            <person name="Sklenar F."/>
            <person name="D'hooge E."/>
            <person name="Yaguchi T."/>
            <person name="Takahashi H."/>
            <person name="Hubka V."/>
        </authorList>
    </citation>
    <scope>NUCLEOTIDE SEQUENCE</scope>
    <source>
        <strain evidence="5">CBS 733.88</strain>
    </source>
</reference>
<proteinExistence type="predicted"/>
<organism evidence="5 6">
    <name type="scientific">Aspergillus brasiliensis</name>
    <dbReference type="NCBI Taxonomy" id="319629"/>
    <lineage>
        <taxon>Eukaryota</taxon>
        <taxon>Fungi</taxon>
        <taxon>Dikarya</taxon>
        <taxon>Ascomycota</taxon>
        <taxon>Pezizomycotina</taxon>
        <taxon>Eurotiomycetes</taxon>
        <taxon>Eurotiomycetidae</taxon>
        <taxon>Eurotiales</taxon>
        <taxon>Aspergillaceae</taxon>
        <taxon>Aspergillus</taxon>
        <taxon>Aspergillus subgen. Circumdati</taxon>
    </lineage>
</organism>
<sequence>MECVHGSDEEARTKELLATLSLPANPTELYFNLIFVRTKWTSRTSQSSSAQPSVPDDPKPTNEKRDAQLHCMSSSESSLHLSVRGIRSVLPLRQARVDMCSTRQRRRAKLHHQDTKSVPQAVPVQGTVSGPARPNGVLKALKHLEKRVEISLKSSRDHVPARRAVSTARGTDSIQSDRAPIMKLLNHELIGRVPDADQEEPQQASSRLARRNELRPIEHADVLKGLCAALPTESEIIIILQNKSEWWNSWRESFGLSWGDEDDASLEAFGMRAFQTGDPSLVGSLLLCFALSTGDFARYLPPVEHWILNNDELASSRYGLQCLMGLGLCFMSSLQPRRAWITYRKANTLLQLAGIHRIHRKSKSLDTLFWQLFAADRWVSLLIGLPYSVPENLCDLHISAPDGESFVNFHYRHLSILTGRVIDCLQSDKGPALSTVTSVDEQVDEITAQLPVGYVDLEQIKLCQHAKEKHTRAFRLAHIHSLKAHLYMPLFLQGSHDDKQEYSRAACVRSARTLLEAYLLLHESDPATSRTDNSIKQSAPSALTAAVIVFLNLLGYGRNIAADAVQDRATDKIYDKELIERILVALESWSEDQPRSLSGQCHATLKDLVEGSRELHKGERREIAMPYFGRVTVDRREDALQTADPWPETSGRADSLLESNVDSTATWPALYDDIFLSYSGPWTVQGDDVEGLVGNIDAAAAFDWITEPDYGFCLY</sequence>
<gene>
    <name evidence="5" type="ORF">AbraCBS73388_004182</name>
</gene>
<dbReference type="PANTHER" id="PTHR47840">
    <property type="entry name" value="ZN(II)2CYS6 TRANSCRIPTION FACTOR (EUROFUNG)-RELATED"/>
    <property type="match status" value="1"/>
</dbReference>
<feature type="compositionally biased region" description="Basic and acidic residues" evidence="4">
    <location>
        <begin position="56"/>
        <end position="68"/>
    </location>
</feature>
<dbReference type="CDD" id="cd12148">
    <property type="entry name" value="fungal_TF_MHR"/>
    <property type="match status" value="1"/>
</dbReference>
<keyword evidence="3" id="KW-0539">Nucleus</keyword>
<feature type="region of interest" description="Disordered" evidence="4">
    <location>
        <begin position="42"/>
        <end position="69"/>
    </location>
</feature>